<proteinExistence type="predicted"/>
<evidence type="ECO:0000313" key="2">
    <source>
        <dbReference type="EMBL" id="XCH09841.1"/>
    </source>
</evidence>
<protein>
    <submittedName>
        <fullName evidence="2">Uncharacterized protein</fullName>
    </submittedName>
</protein>
<sequence length="91" mass="9498">MSISVGHRAIASAFGWGQGPARRPAGAPSPATTTAAAQSSVQAAAVEPGELVCSPWEGLYREQAHPVTARGKEATTRQQLDSFLNSLMYGE</sequence>
<dbReference type="AlphaFoldDB" id="A0AAU8ELZ3"/>
<evidence type="ECO:0000256" key="1">
    <source>
        <dbReference type="SAM" id="MobiDB-lite"/>
    </source>
</evidence>
<dbReference type="RefSeq" id="WP_353710553.1">
    <property type="nucleotide sequence ID" value="NZ_CP159279.1"/>
</dbReference>
<feature type="region of interest" description="Disordered" evidence="1">
    <location>
        <begin position="15"/>
        <end position="41"/>
    </location>
</feature>
<gene>
    <name evidence="2" type="ORF">ABRP34_13365</name>
</gene>
<dbReference type="EMBL" id="CP159279">
    <property type="protein sequence ID" value="XCH09841.1"/>
    <property type="molecule type" value="Genomic_DNA"/>
</dbReference>
<feature type="compositionally biased region" description="Low complexity" evidence="1">
    <location>
        <begin position="19"/>
        <end position="41"/>
    </location>
</feature>
<name>A0AAU8ELZ3_9MICC</name>
<reference evidence="2" key="1">
    <citation type="submission" date="2024-06" db="EMBL/GenBank/DDBJ databases">
        <title>Biodegradation of dimethachlon by Arthrobacter sp. K5: mechanistic insights and ecological implications.</title>
        <authorList>
            <person name="Hu S."/>
            <person name="Lu P."/>
        </authorList>
    </citation>
    <scope>NUCLEOTIDE SEQUENCE</scope>
    <source>
        <strain evidence="2">K5</strain>
    </source>
</reference>
<organism evidence="2">
    <name type="scientific">Arthrobacter sp. K5</name>
    <dbReference type="NCBI Taxonomy" id="2839623"/>
    <lineage>
        <taxon>Bacteria</taxon>
        <taxon>Bacillati</taxon>
        <taxon>Actinomycetota</taxon>
        <taxon>Actinomycetes</taxon>
        <taxon>Micrococcales</taxon>
        <taxon>Micrococcaceae</taxon>
        <taxon>Arthrobacter</taxon>
    </lineage>
</organism>
<accession>A0AAU8ELZ3</accession>